<evidence type="ECO:0000313" key="2">
    <source>
        <dbReference type="EMBL" id="KAK3385812.1"/>
    </source>
</evidence>
<feature type="chain" id="PRO_5041986454" evidence="1">
    <location>
        <begin position="19"/>
        <end position="185"/>
    </location>
</feature>
<gene>
    <name evidence="2" type="ORF">B0H63DRAFT_187805</name>
</gene>
<keyword evidence="1" id="KW-0732">Signal</keyword>
<organism evidence="2 3">
    <name type="scientific">Podospora didyma</name>
    <dbReference type="NCBI Taxonomy" id="330526"/>
    <lineage>
        <taxon>Eukaryota</taxon>
        <taxon>Fungi</taxon>
        <taxon>Dikarya</taxon>
        <taxon>Ascomycota</taxon>
        <taxon>Pezizomycotina</taxon>
        <taxon>Sordariomycetes</taxon>
        <taxon>Sordariomycetidae</taxon>
        <taxon>Sordariales</taxon>
        <taxon>Podosporaceae</taxon>
        <taxon>Podospora</taxon>
    </lineage>
</organism>
<reference evidence="2" key="2">
    <citation type="submission" date="2023-06" db="EMBL/GenBank/DDBJ databases">
        <authorList>
            <consortium name="Lawrence Berkeley National Laboratory"/>
            <person name="Haridas S."/>
            <person name="Hensen N."/>
            <person name="Bonometti L."/>
            <person name="Westerberg I."/>
            <person name="Brannstrom I.O."/>
            <person name="Guillou S."/>
            <person name="Cros-Aarteil S."/>
            <person name="Calhoun S."/>
            <person name="Kuo A."/>
            <person name="Mondo S."/>
            <person name="Pangilinan J."/>
            <person name="Riley R."/>
            <person name="LaButti K."/>
            <person name="Andreopoulos B."/>
            <person name="Lipzen A."/>
            <person name="Chen C."/>
            <person name="Yanf M."/>
            <person name="Daum C."/>
            <person name="Ng V."/>
            <person name="Clum A."/>
            <person name="Steindorff A."/>
            <person name="Ohm R."/>
            <person name="Martin F."/>
            <person name="Silar P."/>
            <person name="Natvig D."/>
            <person name="Lalanne C."/>
            <person name="Gautier V."/>
            <person name="Ament-velasquez S.L."/>
            <person name="Kruys A."/>
            <person name="Hutchinson M.I."/>
            <person name="Powell A.J."/>
            <person name="Barry K."/>
            <person name="Miller A.N."/>
            <person name="Grigoriev I.V."/>
            <person name="Debuchy R."/>
            <person name="Gladieux P."/>
            <person name="Thoren M.H."/>
            <person name="Johannesson H."/>
        </authorList>
    </citation>
    <scope>NUCLEOTIDE SEQUENCE</scope>
    <source>
        <strain evidence="2">CBS 232.78</strain>
    </source>
</reference>
<dbReference type="EMBL" id="JAULSW010000004">
    <property type="protein sequence ID" value="KAK3385812.1"/>
    <property type="molecule type" value="Genomic_DNA"/>
</dbReference>
<dbReference type="Proteomes" id="UP001285441">
    <property type="component" value="Unassembled WGS sequence"/>
</dbReference>
<feature type="signal peptide" evidence="1">
    <location>
        <begin position="1"/>
        <end position="18"/>
    </location>
</feature>
<comment type="caution">
    <text evidence="2">The sequence shown here is derived from an EMBL/GenBank/DDBJ whole genome shotgun (WGS) entry which is preliminary data.</text>
</comment>
<sequence length="185" mass="19123">MAFFKLITLLAVAASVTAGAIPREAGTGTYSHAPDAPNGFYIHSLNAAGEPENIFVGEVLPIVNATVNHTTAAAALLAARKLYQGQIICKNQYTLNYNDLIAAEQGLENMFANGGSFGGKSVSYKSPSAVAYGCNYGHGQTITGTWLAAQFGNIATACGSSSPGWVAYPDWKAAYGVDGSGVGFC</sequence>
<proteinExistence type="predicted"/>
<evidence type="ECO:0000256" key="1">
    <source>
        <dbReference type="SAM" id="SignalP"/>
    </source>
</evidence>
<name>A0AAE0NQE8_9PEZI</name>
<dbReference type="AlphaFoldDB" id="A0AAE0NQE8"/>
<keyword evidence="3" id="KW-1185">Reference proteome</keyword>
<evidence type="ECO:0000313" key="3">
    <source>
        <dbReference type="Proteomes" id="UP001285441"/>
    </source>
</evidence>
<protein>
    <submittedName>
        <fullName evidence="2">Uncharacterized protein</fullName>
    </submittedName>
</protein>
<accession>A0AAE0NQE8</accession>
<reference evidence="2" key="1">
    <citation type="journal article" date="2023" name="Mol. Phylogenet. Evol.">
        <title>Genome-scale phylogeny and comparative genomics of the fungal order Sordariales.</title>
        <authorList>
            <person name="Hensen N."/>
            <person name="Bonometti L."/>
            <person name="Westerberg I."/>
            <person name="Brannstrom I.O."/>
            <person name="Guillou S."/>
            <person name="Cros-Aarteil S."/>
            <person name="Calhoun S."/>
            <person name="Haridas S."/>
            <person name="Kuo A."/>
            <person name="Mondo S."/>
            <person name="Pangilinan J."/>
            <person name="Riley R."/>
            <person name="LaButti K."/>
            <person name="Andreopoulos B."/>
            <person name="Lipzen A."/>
            <person name="Chen C."/>
            <person name="Yan M."/>
            <person name="Daum C."/>
            <person name="Ng V."/>
            <person name="Clum A."/>
            <person name="Steindorff A."/>
            <person name="Ohm R.A."/>
            <person name="Martin F."/>
            <person name="Silar P."/>
            <person name="Natvig D.O."/>
            <person name="Lalanne C."/>
            <person name="Gautier V."/>
            <person name="Ament-Velasquez S.L."/>
            <person name="Kruys A."/>
            <person name="Hutchinson M.I."/>
            <person name="Powell A.J."/>
            <person name="Barry K."/>
            <person name="Miller A.N."/>
            <person name="Grigoriev I.V."/>
            <person name="Debuchy R."/>
            <person name="Gladieux P."/>
            <person name="Hiltunen Thoren M."/>
            <person name="Johannesson H."/>
        </authorList>
    </citation>
    <scope>NUCLEOTIDE SEQUENCE</scope>
    <source>
        <strain evidence="2">CBS 232.78</strain>
    </source>
</reference>